<dbReference type="Pfam" id="PF18198">
    <property type="entry name" value="AAA_lid_11"/>
    <property type="match status" value="1"/>
</dbReference>
<evidence type="ECO:0000256" key="1">
    <source>
        <dbReference type="SAM" id="Coils"/>
    </source>
</evidence>
<evidence type="ECO:0000313" key="6">
    <source>
        <dbReference type="EMBL" id="CAF0814825.1"/>
    </source>
</evidence>
<feature type="coiled-coil region" evidence="1">
    <location>
        <begin position="37"/>
        <end position="69"/>
    </location>
</feature>
<dbReference type="InterPro" id="IPR027417">
    <property type="entry name" value="P-loop_NTPase"/>
</dbReference>
<dbReference type="OrthoDB" id="286107at2759"/>
<feature type="non-terminal residue" evidence="6">
    <location>
        <position position="1"/>
    </location>
</feature>
<evidence type="ECO:0000259" key="4">
    <source>
        <dbReference type="Pfam" id="PF18198"/>
    </source>
</evidence>
<reference evidence="6" key="1">
    <citation type="submission" date="2021-02" db="EMBL/GenBank/DDBJ databases">
        <authorList>
            <person name="Nowell W R."/>
        </authorList>
    </citation>
    <scope>NUCLEOTIDE SEQUENCE</scope>
    <source>
        <strain evidence="6">Ploen Becks lab</strain>
    </source>
</reference>
<dbReference type="GO" id="GO:0008569">
    <property type="term" value="F:minus-end-directed microtubule motor activity"/>
    <property type="evidence" value="ECO:0007669"/>
    <property type="project" value="InterPro"/>
</dbReference>
<dbReference type="Gene3D" id="3.40.50.300">
    <property type="entry name" value="P-loop containing nucleotide triphosphate hydrolases"/>
    <property type="match status" value="2"/>
</dbReference>
<dbReference type="Pfam" id="PF12781">
    <property type="entry name" value="AAA_9"/>
    <property type="match status" value="1"/>
</dbReference>
<dbReference type="GO" id="GO:0007018">
    <property type="term" value="P:microtubule-based movement"/>
    <property type="evidence" value="ECO:0007669"/>
    <property type="project" value="InterPro"/>
</dbReference>
<dbReference type="GO" id="GO:0045505">
    <property type="term" value="F:dynein intermediate chain binding"/>
    <property type="evidence" value="ECO:0007669"/>
    <property type="project" value="InterPro"/>
</dbReference>
<dbReference type="Gene3D" id="1.20.920.20">
    <property type="match status" value="1"/>
</dbReference>
<dbReference type="Gene3D" id="1.10.8.1220">
    <property type="match status" value="1"/>
</dbReference>
<dbReference type="InterPro" id="IPR043160">
    <property type="entry name" value="Dynein_C_barrel"/>
</dbReference>
<dbReference type="Gene3D" id="3.10.490.20">
    <property type="match status" value="1"/>
</dbReference>
<dbReference type="InterPro" id="IPR042219">
    <property type="entry name" value="AAA_lid_11_sf"/>
</dbReference>
<evidence type="ECO:0000259" key="5">
    <source>
        <dbReference type="Pfam" id="PF18199"/>
    </source>
</evidence>
<evidence type="ECO:0000259" key="3">
    <source>
        <dbReference type="Pfam" id="PF12781"/>
    </source>
</evidence>
<dbReference type="Gene3D" id="1.10.8.720">
    <property type="entry name" value="Region D6 of dynein motor"/>
    <property type="match status" value="1"/>
</dbReference>
<organism evidence="6 7">
    <name type="scientific">Brachionus calyciflorus</name>
    <dbReference type="NCBI Taxonomy" id="104777"/>
    <lineage>
        <taxon>Eukaryota</taxon>
        <taxon>Metazoa</taxon>
        <taxon>Spiralia</taxon>
        <taxon>Gnathifera</taxon>
        <taxon>Rotifera</taxon>
        <taxon>Eurotatoria</taxon>
        <taxon>Monogononta</taxon>
        <taxon>Pseudotrocha</taxon>
        <taxon>Ploima</taxon>
        <taxon>Brachionidae</taxon>
        <taxon>Brachionus</taxon>
    </lineage>
</organism>
<accession>A0A813TI04</accession>
<dbReference type="PANTHER" id="PTHR45703">
    <property type="entry name" value="DYNEIN HEAVY CHAIN"/>
    <property type="match status" value="1"/>
</dbReference>
<dbReference type="Pfam" id="PF03028">
    <property type="entry name" value="Dynein_heavy"/>
    <property type="match status" value="1"/>
</dbReference>
<proteinExistence type="predicted"/>
<dbReference type="Proteomes" id="UP000663879">
    <property type="component" value="Unassembled WGS sequence"/>
</dbReference>
<dbReference type="InterPro" id="IPR004273">
    <property type="entry name" value="Dynein_heavy_D6_P-loop"/>
</dbReference>
<keyword evidence="7" id="KW-1185">Reference proteome</keyword>
<evidence type="ECO:0000259" key="2">
    <source>
        <dbReference type="Pfam" id="PF03028"/>
    </source>
</evidence>
<dbReference type="PANTHER" id="PTHR45703:SF8">
    <property type="entry name" value="DYNEINS HEAVY CHAIN"/>
    <property type="match status" value="1"/>
</dbReference>
<evidence type="ECO:0000313" key="7">
    <source>
        <dbReference type="Proteomes" id="UP000663879"/>
    </source>
</evidence>
<dbReference type="InterPro" id="IPR026983">
    <property type="entry name" value="DHC"/>
</dbReference>
<dbReference type="GO" id="GO:0030286">
    <property type="term" value="C:dynein complex"/>
    <property type="evidence" value="ECO:0007669"/>
    <property type="project" value="InterPro"/>
</dbReference>
<dbReference type="Gene3D" id="1.20.1270.280">
    <property type="match status" value="1"/>
</dbReference>
<dbReference type="InterPro" id="IPR041228">
    <property type="entry name" value="Dynein_C"/>
</dbReference>
<dbReference type="Pfam" id="PF18199">
    <property type="entry name" value="Dynein_C"/>
    <property type="match status" value="1"/>
</dbReference>
<dbReference type="EMBL" id="CAJNOC010000897">
    <property type="protein sequence ID" value="CAF0814825.1"/>
    <property type="molecule type" value="Genomic_DNA"/>
</dbReference>
<sequence length="1410" mass="162724">NLKGITISGARYASEDAATLVNYVIALLEYSRLCVPLRAAKERVEIIKHEKAEFERRKMERENETLRLKRLEESLSYYVEKYYPKYLNRSNIETNAKQEESLTEDDLPRLLRELEELQTKFDASAVNKHKLHIELESCIQRMDAATSIIESPSLYEIEMNPNMVCLTNLEDQWKKWIDEHLSHEQTITNCIITAAYICYCGPFDLDTRNRLGRFFAECCSKHEIPREPQQIFKNFTLPEFLFTPIQLKEIQLLRLPGTENILENGCFLIEDRSYDSWPLICDSSRRSIDWLKTYNSDKQLFITREHEMKSVLETCLSEGHFLLLTDCDVSTIMSNRKIETVLRNKNRFLTSDKPFKLNLGNQEIECNPKFRLFLHTGNDTTEIPDHLAAYTLVINFKLVRADLEEELLDRFLQLAKPRIDSERYGLLQEKVNTLKIIDPLEQDITNFLASEVDLLNSVEPTKRLSDLKKSYDEAVDSNMRIELAEEPLIKTRESYREIALRGAICYDVISCLKEINSNYILSFKQFVEIFDDALYQFERSSTPQVISKLTSRVFACLSRMMTESDRKLFSILLSMEIEASAGRLKIGEREFVISPLYGAMMVQSITNKQMIDHKHWQAKKPFDWMSEEQFLNLQYLAVSHSWFNDPFDRMARDGWETQWRSLCESETPETVALPDKLDEVLTPIQRFCIVRAVRGDRILQIALAFVACVLGKSFVSSNSVDLDSMYAESSAQKPIILMYQEESETIRRYFSMYAKSKVGSNFSIIDINSLGSGGEKQIKRTLLKPMEEGSWVLLLNCHNSSKVLNQIESLLVDSTHKNLDSNFRCWISLLQSDNKPPTSLMLNSVRAFIGPALTVKENIIRSFSWIDSEQVKISNKPEWPILLHNLCYFHSCLKLRSRYTRCGWNSPYTLNFTTEEFLESLRTAVQEYLQDSPSRNDSVKSVSDSNKNISLQSIKFVIADLIYGSSASNEYDLQAIESIAEYWISSIANRKDFELTKLKYKIPSAFSSQPVKLGSLQQSLENIPPLQLEAPEACHLLPSIETVLGDDVFIMTRLSKLIDNLSISPTMAKVYDRPLTPFDNSVVPQINSNSTNPILYAYNTFSTSSYMASQNKKYNDLNEYCTMILTTKIPKTYSKDQINDRVKKTGGWSSYNYWIVNEMNLISNLINTIKNHVQIIKNATESKKLGWDLSQEVLEVADSLYHNQIPKSWCLLSGSESHFVHYALGSFLNDLTVRFQHIDKCLSMSREKNPAFNLGAYYYPQNLLSLFKFETLKTKNQAEDFGCVEPLVFQTEMTSRDKEHLRDPPKEGMFVYGLYLWGCHWEKSTSELVDQPVKFKEGNMPLPVIHLTCWLESEKPLLNDSSKSQDLYKCPVYPNRNERDQSVFEIDLMHAGVPASKWAMRGVCATLKPY</sequence>
<protein>
    <submittedName>
        <fullName evidence="6">Uncharacterized protein</fullName>
    </submittedName>
</protein>
<feature type="domain" description="Dynein heavy chain region D6 P-loop" evidence="2">
    <location>
        <begin position="731"/>
        <end position="846"/>
    </location>
</feature>
<feature type="domain" description="Dynein heavy chain C-terminal" evidence="5">
    <location>
        <begin position="1110"/>
        <end position="1406"/>
    </location>
</feature>
<name>A0A813TI04_9BILA</name>
<feature type="domain" description="Dynein heavy chain AAA lid" evidence="4">
    <location>
        <begin position="881"/>
        <end position="1024"/>
    </location>
</feature>
<comment type="caution">
    <text evidence="6">The sequence shown here is derived from an EMBL/GenBank/DDBJ whole genome shotgun (WGS) entry which is preliminary data.</text>
</comment>
<gene>
    <name evidence="6" type="ORF">OXX778_LOCUS7159</name>
</gene>
<dbReference type="GO" id="GO:0051959">
    <property type="term" value="F:dynein light intermediate chain binding"/>
    <property type="evidence" value="ECO:0007669"/>
    <property type="project" value="InterPro"/>
</dbReference>
<feature type="domain" description="Dynein heavy chain ATP-binding dynein motor region" evidence="3">
    <location>
        <begin position="254"/>
        <end position="471"/>
    </location>
</feature>
<keyword evidence="1" id="KW-0175">Coiled coil</keyword>
<dbReference type="InterPro" id="IPR041658">
    <property type="entry name" value="AAA_lid_11"/>
</dbReference>
<dbReference type="InterPro" id="IPR035706">
    <property type="entry name" value="AAA_9"/>
</dbReference>